<dbReference type="SUPFAM" id="SSF53448">
    <property type="entry name" value="Nucleotide-diphospho-sugar transferases"/>
    <property type="match status" value="1"/>
</dbReference>
<evidence type="ECO:0000256" key="5">
    <source>
        <dbReference type="SAM" id="Phobius"/>
    </source>
</evidence>
<evidence type="ECO:0000313" key="7">
    <source>
        <dbReference type="EMBL" id="QDU41928.1"/>
    </source>
</evidence>
<keyword evidence="2 7" id="KW-0328">Glycosyltransferase</keyword>
<feature type="compositionally biased region" description="Basic and acidic residues" evidence="4">
    <location>
        <begin position="379"/>
        <end position="389"/>
    </location>
</feature>
<protein>
    <submittedName>
        <fullName evidence="7">Poly-beta-1,6-N-acetyl-D-glucosamine synthase</fullName>
        <ecNumber evidence="7">2.4.1.-</ecNumber>
    </submittedName>
</protein>
<feature type="domain" description="Glycosyltransferase 2-like" evidence="6">
    <location>
        <begin position="50"/>
        <end position="212"/>
    </location>
</feature>
<keyword evidence="3 7" id="KW-0808">Transferase</keyword>
<keyword evidence="5" id="KW-0812">Transmembrane</keyword>
<evidence type="ECO:0000259" key="6">
    <source>
        <dbReference type="Pfam" id="PF00535"/>
    </source>
</evidence>
<dbReference type="Gene3D" id="3.90.550.10">
    <property type="entry name" value="Spore Coat Polysaccharide Biosynthesis Protein SpsA, Chain A"/>
    <property type="match status" value="1"/>
</dbReference>
<feature type="transmembrane region" description="Helical" evidence="5">
    <location>
        <begin position="6"/>
        <end position="33"/>
    </location>
</feature>
<dbReference type="AlphaFoldDB" id="A0A517ZHH2"/>
<sequence>MDLFWHILFWLSLGLLVYTQLGYLAISAIFAALSRRRDVPAIGEWPNVTLVIPAYNEESVLQAKLENALAMDYPDDCLEIIVASDGSSDGTVEIARSFADRGVRLLDFTDRRGKASLLNDAAAAAEGELLCLCDANVMFQADALKKMVTRLQDATVGAVSGDVRLKSRDSNFGEGEAFYYRIERALQLSESRIGSMMGVDGGMYVIRRELFEPLAPDTILDDFTTTMNVIRQRRSVAYEPDAVAHENGTPTARMEFKRRARVTSGAMQILKRRQWPPLARPVELWQFVSHKLLRWIEPVLLVAIFVSCAVLWNSGIFYRIALIGQIIFYLLGLAGTLAVTFRETRVGGIVFYFVMSHVAMMVGIVKGLFNRQPVTWTRTERTPTTEKPESTSAAVSQHR</sequence>
<gene>
    <name evidence="7" type="primary">icaA</name>
    <name evidence="7" type="ORF">Mal52_03830</name>
</gene>
<keyword evidence="5" id="KW-0472">Membrane</keyword>
<evidence type="ECO:0000256" key="2">
    <source>
        <dbReference type="ARBA" id="ARBA00022676"/>
    </source>
</evidence>
<evidence type="ECO:0000313" key="8">
    <source>
        <dbReference type="Proteomes" id="UP000319383"/>
    </source>
</evidence>
<organism evidence="7 8">
    <name type="scientific">Symmachiella dynata</name>
    <dbReference type="NCBI Taxonomy" id="2527995"/>
    <lineage>
        <taxon>Bacteria</taxon>
        <taxon>Pseudomonadati</taxon>
        <taxon>Planctomycetota</taxon>
        <taxon>Planctomycetia</taxon>
        <taxon>Planctomycetales</taxon>
        <taxon>Planctomycetaceae</taxon>
        <taxon>Symmachiella</taxon>
    </lineage>
</organism>
<keyword evidence="8" id="KW-1185">Reference proteome</keyword>
<feature type="region of interest" description="Disordered" evidence="4">
    <location>
        <begin position="379"/>
        <end position="399"/>
    </location>
</feature>
<dbReference type="GO" id="GO:0016757">
    <property type="term" value="F:glycosyltransferase activity"/>
    <property type="evidence" value="ECO:0007669"/>
    <property type="project" value="UniProtKB-KW"/>
</dbReference>
<comment type="similarity">
    <text evidence="1">Belongs to the glycosyltransferase 2 family.</text>
</comment>
<feature type="transmembrane region" description="Helical" evidence="5">
    <location>
        <begin position="292"/>
        <end position="312"/>
    </location>
</feature>
<accession>A0A517ZHH2</accession>
<evidence type="ECO:0000256" key="4">
    <source>
        <dbReference type="SAM" id="MobiDB-lite"/>
    </source>
</evidence>
<dbReference type="CDD" id="cd06439">
    <property type="entry name" value="CESA_like_1"/>
    <property type="match status" value="1"/>
</dbReference>
<dbReference type="RefSeq" id="WP_145373940.1">
    <property type="nucleotide sequence ID" value="NZ_CP036276.1"/>
</dbReference>
<dbReference type="PANTHER" id="PTHR43630">
    <property type="entry name" value="POLY-BETA-1,6-N-ACETYL-D-GLUCOSAMINE SYNTHASE"/>
    <property type="match status" value="1"/>
</dbReference>
<dbReference type="KEGG" id="sdyn:Mal52_03830"/>
<name>A0A517ZHH2_9PLAN</name>
<feature type="transmembrane region" description="Helical" evidence="5">
    <location>
        <begin position="349"/>
        <end position="369"/>
    </location>
</feature>
<dbReference type="InterPro" id="IPR029044">
    <property type="entry name" value="Nucleotide-diphossugar_trans"/>
</dbReference>
<reference evidence="7 8" key="1">
    <citation type="submission" date="2019-02" db="EMBL/GenBank/DDBJ databases">
        <title>Deep-cultivation of Planctomycetes and their phenomic and genomic characterization uncovers novel biology.</title>
        <authorList>
            <person name="Wiegand S."/>
            <person name="Jogler M."/>
            <person name="Boedeker C."/>
            <person name="Pinto D."/>
            <person name="Vollmers J."/>
            <person name="Rivas-Marin E."/>
            <person name="Kohn T."/>
            <person name="Peeters S.H."/>
            <person name="Heuer A."/>
            <person name="Rast P."/>
            <person name="Oberbeckmann S."/>
            <person name="Bunk B."/>
            <person name="Jeske O."/>
            <person name="Meyerdierks A."/>
            <person name="Storesund J.E."/>
            <person name="Kallscheuer N."/>
            <person name="Luecker S."/>
            <person name="Lage O.M."/>
            <person name="Pohl T."/>
            <person name="Merkel B.J."/>
            <person name="Hornburger P."/>
            <person name="Mueller R.-W."/>
            <person name="Bruemmer F."/>
            <person name="Labrenz M."/>
            <person name="Spormann A.M."/>
            <person name="Op den Camp H."/>
            <person name="Overmann J."/>
            <person name="Amann R."/>
            <person name="Jetten M.S.M."/>
            <person name="Mascher T."/>
            <person name="Medema M.H."/>
            <person name="Devos D.P."/>
            <person name="Kaster A.-K."/>
            <person name="Ovreas L."/>
            <person name="Rohde M."/>
            <person name="Galperin M.Y."/>
            <person name="Jogler C."/>
        </authorList>
    </citation>
    <scope>NUCLEOTIDE SEQUENCE [LARGE SCALE GENOMIC DNA]</scope>
    <source>
        <strain evidence="7 8">Mal52</strain>
    </source>
</reference>
<dbReference type="Proteomes" id="UP000319383">
    <property type="component" value="Chromosome"/>
</dbReference>
<keyword evidence="5" id="KW-1133">Transmembrane helix</keyword>
<dbReference type="PANTHER" id="PTHR43630:SF1">
    <property type="entry name" value="POLY-BETA-1,6-N-ACETYL-D-GLUCOSAMINE SYNTHASE"/>
    <property type="match status" value="1"/>
</dbReference>
<dbReference type="EC" id="2.4.1.-" evidence="7"/>
<feature type="transmembrane region" description="Helical" evidence="5">
    <location>
        <begin position="318"/>
        <end position="337"/>
    </location>
</feature>
<dbReference type="Pfam" id="PF00535">
    <property type="entry name" value="Glycos_transf_2"/>
    <property type="match status" value="1"/>
</dbReference>
<evidence type="ECO:0000256" key="3">
    <source>
        <dbReference type="ARBA" id="ARBA00022679"/>
    </source>
</evidence>
<evidence type="ECO:0000256" key="1">
    <source>
        <dbReference type="ARBA" id="ARBA00006739"/>
    </source>
</evidence>
<dbReference type="InterPro" id="IPR001173">
    <property type="entry name" value="Glyco_trans_2-like"/>
</dbReference>
<proteinExistence type="inferred from homology"/>
<dbReference type="EMBL" id="CP036276">
    <property type="protein sequence ID" value="QDU41928.1"/>
    <property type="molecule type" value="Genomic_DNA"/>
</dbReference>